<dbReference type="Proteomes" id="UP000294829">
    <property type="component" value="Unassembled WGS sequence"/>
</dbReference>
<dbReference type="RefSeq" id="WP_133329225.1">
    <property type="nucleotide sequence ID" value="NZ_SMYL01000006.1"/>
</dbReference>
<comment type="caution">
    <text evidence="1">The sequence shown here is derived from an EMBL/GenBank/DDBJ whole genome shotgun (WGS) entry which is preliminary data.</text>
</comment>
<accession>A0A4R5W0P1</accession>
<dbReference type="EMBL" id="SMYL01000006">
    <property type="protein sequence ID" value="TDK65349.1"/>
    <property type="molecule type" value="Genomic_DNA"/>
</dbReference>
<organism evidence="1 2">
    <name type="scientific">Sapientia aquatica</name>
    <dbReference type="NCBI Taxonomy" id="1549640"/>
    <lineage>
        <taxon>Bacteria</taxon>
        <taxon>Pseudomonadati</taxon>
        <taxon>Pseudomonadota</taxon>
        <taxon>Betaproteobacteria</taxon>
        <taxon>Burkholderiales</taxon>
        <taxon>Oxalobacteraceae</taxon>
        <taxon>Sapientia</taxon>
    </lineage>
</organism>
<dbReference type="AlphaFoldDB" id="A0A4R5W0P1"/>
<name>A0A4R5W0P1_9BURK</name>
<sequence length="414" mass="47033">MTSAQSTSAASDDFQLATFEDRPFFEKALRHGVQHKIISPEKLAAIDIEAPKGIVQIATAFGSPYLRAELETARNRIVNLVSLYLSETTNHDLDKAARLIRDNTFLTLSRGGSGLLKELFALPEYPILGPYDHGRVEDFLEFWSRKKSFDDYRNTKRQRLLNQTEIKLAKKFGSSLSLPSSIYQEQHCEADALIRSALLLGLQKTTAKNPGLTECFNQIEFAKLLDSLRKKGVAKKLTISIALTEEELSLVQHLQHDMVEHDLPKIADTNLPLDQLINQLKNRYFIRDHEIDDSASYDALVSKEWSKYTKGKNDIDAILTLLLCIAAQVPGKVSLTESAAKTLIKKVRKEGFQPELATQFVQQHAPHEKQESLLEDWDDFCEQANLYLLDDWDNELRGALNFLHENCYVERSKK</sequence>
<protein>
    <submittedName>
        <fullName evidence="1">Uncharacterized protein</fullName>
    </submittedName>
</protein>
<evidence type="ECO:0000313" key="2">
    <source>
        <dbReference type="Proteomes" id="UP000294829"/>
    </source>
</evidence>
<proteinExistence type="predicted"/>
<evidence type="ECO:0000313" key="1">
    <source>
        <dbReference type="EMBL" id="TDK65349.1"/>
    </source>
</evidence>
<gene>
    <name evidence="1" type="ORF">E2I14_13080</name>
</gene>
<dbReference type="OrthoDB" id="9177834at2"/>
<reference evidence="1 2" key="1">
    <citation type="submission" date="2019-03" db="EMBL/GenBank/DDBJ databases">
        <title>Sapientia aquatica gen. nov., sp. nov., isolated from a crater lake.</title>
        <authorList>
            <person name="Felfoldi T."/>
            <person name="Szabo A."/>
            <person name="Toth E."/>
            <person name="Schumann P."/>
            <person name="Keki Z."/>
            <person name="Marialigeti K."/>
            <person name="Mathe I."/>
        </authorList>
    </citation>
    <scope>NUCLEOTIDE SEQUENCE [LARGE SCALE GENOMIC DNA]</scope>
    <source>
        <strain evidence="1 2">SA-152</strain>
    </source>
</reference>
<keyword evidence="2" id="KW-1185">Reference proteome</keyword>